<dbReference type="GO" id="GO:0005768">
    <property type="term" value="C:endosome"/>
    <property type="evidence" value="ECO:0007669"/>
    <property type="project" value="TreeGrafter"/>
</dbReference>
<dbReference type="GO" id="GO:0007033">
    <property type="term" value="P:vacuole organization"/>
    <property type="evidence" value="ECO:0007669"/>
    <property type="project" value="TreeGrafter"/>
</dbReference>
<dbReference type="PANTHER" id="PTHR23323">
    <property type="entry name" value="VACUOLAR PROTEIN SORTING-ASSOCIATED PROTEIN"/>
    <property type="match status" value="1"/>
</dbReference>
<keyword evidence="1" id="KW-0479">Metal-binding</keyword>
<dbReference type="GO" id="GO:0030897">
    <property type="term" value="C:HOPS complex"/>
    <property type="evidence" value="ECO:0007669"/>
    <property type="project" value="TreeGrafter"/>
</dbReference>
<feature type="compositionally biased region" description="Basic residues" evidence="4">
    <location>
        <begin position="1"/>
        <end position="12"/>
    </location>
</feature>
<evidence type="ECO:0000313" key="6">
    <source>
        <dbReference type="EMBL" id="KAK1748383.1"/>
    </source>
</evidence>
<sequence>MTSLHHHHHRHLVPPSSSSATKSHQPHPPAGRFSFSQQFNDERSQQQQAPPIWSARGVDQSWHVSQMEEGSKSLGVALGIKGSGIRLIDSSNNNSSNSSGMSQSQQYQQSSQYSSGGADIAAGSKNDTTSTSGYAGLSGIMGRVLGASSQTASTSGGGGGTLASLTNDIEDEDINIPVTRQQQQQYVNRGTPGGSSNTNTPLVAKNGMPLTSLIPPLRLISRWNVRRNTTAMGTEGNQLVPLPPPVRPNATTDSANSNYNDPNFGQIVHTLWIQRDVMSSYPPRTVRKLSGFGPNPDGTYTVGFNPGVAIKDAIGTSGMDAMSKVQTGLTPGSYVTAVGWDRDRGTEGSTKRIILGTSIGELYEYALVSPNASSKSSGGGGGASSSSSSGAADESKSKLSAFDARAGELGIETDEDPIESPVLLRRLNPMASSPSSGGGRDNVGKEGGGYVVVLASFGGIHKHTRLHSFRSEPSSSNKELTLRSAFLRTAQGAGKGSFVELPGSVEFPDLRSCNNAFAMRTETGIYYGTIERMASAVSIGGGVVDAGMLVYDSILGNGGRGGSCVPSSIGVTPHHFITLNLGNEVRFINKEARKVIQKERVDWLSVSQSASGGDAHGGEAAELLMDIRRSIISHISSSCEGRDIWKYTLARCIDDTSPHHTHLHHGTTSDNSMPQKGEEKHIESQFEYAKSLCTNPSQKATLNVARAEYYLSKGRTELAAKYLAQCPSSIMPFADTSARLALPMLGMEEGNSIKANESLANSNMALITFLTDKMKSAKLKNDTVICTMLGSWLAELHLHERERDGSGKPVYLRRNHRHVPPVSHALLHQFLSSFVKDMDPKVIVNILSSHDISAGECAGFSAAAGDINAAVNAALFGEDEKAGALDALRVLNDSAIENAEPYYYKHALVLLSRAPMAAAKSFLARYPEGLIETKLLPAFMQYERQRAETKNPLVEQKNNSAFVDDENASVKYLEGVIAQGSRSRAVFNYLTSLYAAMNDEGPLSVFFPLMFRHLYHHLQTLGDHITNGEALSLSSQLYMGFTGMRQQAVELALKKRSSPWSFTRRKDIVARVVAVLKDCGPDVLSIEDVLPFLPDFAQIDQFKDEICDALASYSSKIEHYIKEMNECDQTCDTLRDELSRLRSVGVQVRTNARSLKREVLPHLNEKQRDRVKFIDEELARLRRLRATSRAPLEKAKDDFEMDELQNELDGLIAAECPLTGSVMVDSITQGFDDDDFEDTF</sequence>
<dbReference type="EMBL" id="JATAAI010000001">
    <property type="protein sequence ID" value="KAK1748383.1"/>
    <property type="molecule type" value="Genomic_DNA"/>
</dbReference>
<keyword evidence="3" id="KW-0862">Zinc</keyword>
<keyword evidence="7" id="KW-1185">Reference proteome</keyword>
<dbReference type="GO" id="GO:0048284">
    <property type="term" value="P:organelle fusion"/>
    <property type="evidence" value="ECO:0007669"/>
    <property type="project" value="TreeGrafter"/>
</dbReference>
<gene>
    <name evidence="6" type="ORF">QTG54_000322</name>
</gene>
<dbReference type="AlphaFoldDB" id="A0AAD8YLW8"/>
<dbReference type="InterPro" id="IPR007810">
    <property type="entry name" value="Pep3/Vps18_beta-prop"/>
</dbReference>
<feature type="region of interest" description="Disordered" evidence="4">
    <location>
        <begin position="372"/>
        <end position="395"/>
    </location>
</feature>
<evidence type="ECO:0000256" key="3">
    <source>
        <dbReference type="ARBA" id="ARBA00022833"/>
    </source>
</evidence>
<dbReference type="PANTHER" id="PTHR23323:SF26">
    <property type="entry name" value="VACUOLAR PROTEIN SORTING-ASSOCIATED PROTEIN 18 HOMOLOG"/>
    <property type="match status" value="1"/>
</dbReference>
<feature type="domain" description="Pep3/Vps18 beta-propeller" evidence="5">
    <location>
        <begin position="462"/>
        <end position="603"/>
    </location>
</feature>
<comment type="caution">
    <text evidence="6">The sequence shown here is derived from an EMBL/GenBank/DDBJ whole genome shotgun (WGS) entry which is preliminary data.</text>
</comment>
<dbReference type="Proteomes" id="UP001224775">
    <property type="component" value="Unassembled WGS sequence"/>
</dbReference>
<dbReference type="GO" id="GO:0030674">
    <property type="term" value="F:protein-macromolecule adaptor activity"/>
    <property type="evidence" value="ECO:0007669"/>
    <property type="project" value="TreeGrafter"/>
</dbReference>
<evidence type="ECO:0000256" key="4">
    <source>
        <dbReference type="SAM" id="MobiDB-lite"/>
    </source>
</evidence>
<name>A0AAD8YLW8_9STRA</name>
<dbReference type="Pfam" id="PF05131">
    <property type="entry name" value="Pep3_Vps18"/>
    <property type="match status" value="1"/>
</dbReference>
<evidence type="ECO:0000256" key="1">
    <source>
        <dbReference type="ARBA" id="ARBA00022723"/>
    </source>
</evidence>
<proteinExistence type="predicted"/>
<feature type="compositionally biased region" description="Low complexity" evidence="4">
    <location>
        <begin position="90"/>
        <end position="117"/>
    </location>
</feature>
<dbReference type="GO" id="GO:0007032">
    <property type="term" value="P:endosome organization"/>
    <property type="evidence" value="ECO:0007669"/>
    <property type="project" value="TreeGrafter"/>
</dbReference>
<evidence type="ECO:0000259" key="5">
    <source>
        <dbReference type="Pfam" id="PF05131"/>
    </source>
</evidence>
<dbReference type="GO" id="GO:0006904">
    <property type="term" value="P:vesicle docking involved in exocytosis"/>
    <property type="evidence" value="ECO:0007669"/>
    <property type="project" value="TreeGrafter"/>
</dbReference>
<protein>
    <submittedName>
        <fullName evidence="6">Vacuolar protein sorting-associated protein 18</fullName>
    </submittedName>
</protein>
<feature type="region of interest" description="Disordered" evidence="4">
    <location>
        <begin position="1"/>
        <end position="53"/>
    </location>
</feature>
<reference evidence="6" key="1">
    <citation type="submission" date="2023-06" db="EMBL/GenBank/DDBJ databases">
        <title>Survivors Of The Sea: Transcriptome response of Skeletonema marinoi to long-term dormancy.</title>
        <authorList>
            <person name="Pinder M.I.M."/>
            <person name="Kourtchenko O."/>
            <person name="Robertson E.K."/>
            <person name="Larsson T."/>
            <person name="Maumus F."/>
            <person name="Osuna-Cruz C.M."/>
            <person name="Vancaester E."/>
            <person name="Stenow R."/>
            <person name="Vandepoele K."/>
            <person name="Ploug H."/>
            <person name="Bruchert V."/>
            <person name="Godhe A."/>
            <person name="Topel M."/>
        </authorList>
    </citation>
    <scope>NUCLEOTIDE SEQUENCE</scope>
    <source>
        <strain evidence="6">R05AC</strain>
    </source>
</reference>
<accession>A0AAD8YLW8</accession>
<dbReference type="GO" id="GO:0008270">
    <property type="term" value="F:zinc ion binding"/>
    <property type="evidence" value="ECO:0007669"/>
    <property type="project" value="UniProtKB-KW"/>
</dbReference>
<organism evidence="6 7">
    <name type="scientific">Skeletonema marinoi</name>
    <dbReference type="NCBI Taxonomy" id="267567"/>
    <lineage>
        <taxon>Eukaryota</taxon>
        <taxon>Sar</taxon>
        <taxon>Stramenopiles</taxon>
        <taxon>Ochrophyta</taxon>
        <taxon>Bacillariophyta</taxon>
        <taxon>Coscinodiscophyceae</taxon>
        <taxon>Thalassiosirophycidae</taxon>
        <taxon>Thalassiosirales</taxon>
        <taxon>Skeletonemataceae</taxon>
        <taxon>Skeletonema</taxon>
        <taxon>Skeletonema marinoi-dohrnii complex</taxon>
    </lineage>
</organism>
<feature type="region of interest" description="Disordered" evidence="4">
    <location>
        <begin position="89"/>
        <end position="129"/>
    </location>
</feature>
<keyword evidence="2" id="KW-0863">Zinc-finger</keyword>
<evidence type="ECO:0000256" key="2">
    <source>
        <dbReference type="ARBA" id="ARBA00022771"/>
    </source>
</evidence>
<feature type="compositionally biased region" description="Polar residues" evidence="4">
    <location>
        <begin position="34"/>
        <end position="49"/>
    </location>
</feature>
<evidence type="ECO:0000313" key="7">
    <source>
        <dbReference type="Proteomes" id="UP001224775"/>
    </source>
</evidence>